<dbReference type="STRING" id="885580.ENSFDAP00000005128"/>
<gene>
    <name evidence="4" type="ORF">H920_08701</name>
</gene>
<comment type="similarity">
    <text evidence="1">Belongs to the arrestin family.</text>
</comment>
<feature type="region of interest" description="Disordered" evidence="3">
    <location>
        <begin position="131"/>
        <end position="153"/>
    </location>
</feature>
<evidence type="ECO:0000256" key="1">
    <source>
        <dbReference type="ARBA" id="ARBA00005298"/>
    </source>
</evidence>
<keyword evidence="5" id="KW-1185">Reference proteome</keyword>
<dbReference type="PANTHER" id="PTHR11792:SF19">
    <property type="entry name" value="ARRESTIN-C"/>
    <property type="match status" value="1"/>
</dbReference>
<dbReference type="InterPro" id="IPR014753">
    <property type="entry name" value="Arrestin_N"/>
</dbReference>
<accession>A0A091DCK0</accession>
<dbReference type="InterPro" id="IPR014756">
    <property type="entry name" value="Ig_E-set"/>
</dbReference>
<dbReference type="Gene3D" id="2.60.40.840">
    <property type="match status" value="1"/>
</dbReference>
<evidence type="ECO:0000256" key="3">
    <source>
        <dbReference type="SAM" id="MobiDB-lite"/>
    </source>
</evidence>
<dbReference type="EMBL" id="KN122548">
    <property type="protein sequence ID" value="KFO29869.1"/>
    <property type="molecule type" value="Genomic_DNA"/>
</dbReference>
<dbReference type="InterPro" id="IPR000698">
    <property type="entry name" value="Arrestin"/>
</dbReference>
<dbReference type="AlphaFoldDB" id="A0A091DCK0"/>
<evidence type="ECO:0000313" key="5">
    <source>
        <dbReference type="Proteomes" id="UP000028990"/>
    </source>
</evidence>
<dbReference type="GO" id="GO:0001664">
    <property type="term" value="F:G protein-coupled receptor binding"/>
    <property type="evidence" value="ECO:0007669"/>
    <property type="project" value="TreeGrafter"/>
</dbReference>
<dbReference type="SUPFAM" id="SSF81296">
    <property type="entry name" value="E set domains"/>
    <property type="match status" value="1"/>
</dbReference>
<dbReference type="PANTHER" id="PTHR11792">
    <property type="entry name" value="ARRESTIN"/>
    <property type="match status" value="1"/>
</dbReference>
<protein>
    <recommendedName>
        <fullName evidence="2">Retinal cone arrestin-3</fullName>
    </recommendedName>
</protein>
<dbReference type="GO" id="GO:0007165">
    <property type="term" value="P:signal transduction"/>
    <property type="evidence" value="ECO:0007669"/>
    <property type="project" value="InterPro"/>
</dbReference>
<dbReference type="eggNOG" id="KOG3865">
    <property type="taxonomic scope" value="Eukaryota"/>
</dbReference>
<sequence>MVVLTAAGTEMSLIRRTVKQGKESCLEHGFSFRDWRGLTGHSLPPLPAVFIMLTCAFHYGHDDLDGIGLKFHKDLHIQAQQVVPAELNSPQVPLTVLQEQLLHKLEDNAYPFTLAVSSAESSEDTVIEDFTKQEQGGRAETQQALAAEGDEEN</sequence>
<evidence type="ECO:0000256" key="2">
    <source>
        <dbReference type="ARBA" id="ARBA00033294"/>
    </source>
</evidence>
<dbReference type="GO" id="GO:0007601">
    <property type="term" value="P:visual perception"/>
    <property type="evidence" value="ECO:0007669"/>
    <property type="project" value="TreeGrafter"/>
</dbReference>
<organism evidence="4 5">
    <name type="scientific">Fukomys damarensis</name>
    <name type="common">Damaraland mole rat</name>
    <name type="synonym">Cryptomys damarensis</name>
    <dbReference type="NCBI Taxonomy" id="885580"/>
    <lineage>
        <taxon>Eukaryota</taxon>
        <taxon>Metazoa</taxon>
        <taxon>Chordata</taxon>
        <taxon>Craniata</taxon>
        <taxon>Vertebrata</taxon>
        <taxon>Euteleostomi</taxon>
        <taxon>Mammalia</taxon>
        <taxon>Eutheria</taxon>
        <taxon>Euarchontoglires</taxon>
        <taxon>Glires</taxon>
        <taxon>Rodentia</taxon>
        <taxon>Hystricomorpha</taxon>
        <taxon>Bathyergidae</taxon>
        <taxon>Fukomys</taxon>
    </lineage>
</organism>
<dbReference type="Proteomes" id="UP000028990">
    <property type="component" value="Unassembled WGS sequence"/>
</dbReference>
<evidence type="ECO:0000313" key="4">
    <source>
        <dbReference type="EMBL" id="KFO29869.1"/>
    </source>
</evidence>
<dbReference type="GO" id="GO:0002031">
    <property type="term" value="P:G protein-coupled receptor internalization"/>
    <property type="evidence" value="ECO:0007669"/>
    <property type="project" value="TreeGrafter"/>
</dbReference>
<reference evidence="4 5" key="1">
    <citation type="submission" date="2013-11" db="EMBL/GenBank/DDBJ databases">
        <title>The Damaraland mole rat (Fukomys damarensis) genome and evolution of African mole rats.</title>
        <authorList>
            <person name="Gladyshev V.N."/>
            <person name="Fang X."/>
        </authorList>
    </citation>
    <scope>NUCLEOTIDE SEQUENCE [LARGE SCALE GENOMIC DNA]</scope>
    <source>
        <tissue evidence="4">Liver</tissue>
    </source>
</reference>
<name>A0A091DCK0_FUKDA</name>
<proteinExistence type="inferred from homology"/>